<evidence type="ECO:0000256" key="6">
    <source>
        <dbReference type="ARBA" id="ARBA00023136"/>
    </source>
</evidence>
<dbReference type="Pfam" id="PF02652">
    <property type="entry name" value="Lactate_perm"/>
    <property type="match status" value="3"/>
</dbReference>
<feature type="transmembrane region" description="Helical" evidence="8">
    <location>
        <begin position="492"/>
        <end position="509"/>
    </location>
</feature>
<dbReference type="Proteomes" id="UP000612746">
    <property type="component" value="Unassembled WGS sequence"/>
</dbReference>
<feature type="region of interest" description="Disordered" evidence="7">
    <location>
        <begin position="330"/>
        <end position="379"/>
    </location>
</feature>
<evidence type="ECO:0000256" key="5">
    <source>
        <dbReference type="ARBA" id="ARBA00022989"/>
    </source>
</evidence>
<feature type="transmembrane region" description="Helical" evidence="8">
    <location>
        <begin position="238"/>
        <end position="256"/>
    </location>
</feature>
<feature type="transmembrane region" description="Helical" evidence="8">
    <location>
        <begin position="292"/>
        <end position="309"/>
    </location>
</feature>
<keyword evidence="5 8" id="KW-1133">Transmembrane helix</keyword>
<name>A0A8H7U8I9_9FUNG</name>
<evidence type="ECO:0000256" key="2">
    <source>
        <dbReference type="ARBA" id="ARBA00022448"/>
    </source>
</evidence>
<feature type="compositionally biased region" description="Basic and acidic residues" evidence="7">
    <location>
        <begin position="350"/>
        <end position="368"/>
    </location>
</feature>
<feature type="transmembrane region" description="Helical" evidence="8">
    <location>
        <begin position="86"/>
        <end position="109"/>
    </location>
</feature>
<dbReference type="InterPro" id="IPR003804">
    <property type="entry name" value="Lactate_perm"/>
</dbReference>
<evidence type="ECO:0000256" key="3">
    <source>
        <dbReference type="ARBA" id="ARBA00022475"/>
    </source>
</evidence>
<protein>
    <recommendedName>
        <fullName evidence="11">Lactate permease</fullName>
    </recommendedName>
</protein>
<dbReference type="EMBL" id="JAEPRA010000014">
    <property type="protein sequence ID" value="KAG2176016.1"/>
    <property type="molecule type" value="Genomic_DNA"/>
</dbReference>
<evidence type="ECO:0000256" key="7">
    <source>
        <dbReference type="SAM" id="MobiDB-lite"/>
    </source>
</evidence>
<sequence>MVNIPVAPANATTAGLFVQQLAPIGGSLVGSFFVGLIPLIVVLVMLGVFRIPAHFSSLAGLIVCIFIAIFGWHMPAQQCFESIANGIVYANWPIMWIVVNAMFIYNIAVRSGKFELFRRWMISNTPPDKRILLLIIGYSFGALLEGTSWPTAFQPCYFAKCFRLGKVNRIDDIGYSDLADTYVVSSHSSFDPIDALTYTLIFDTTPVAFGALGIPVTTLATLTGLSAKSLSQMIGRQLPVISLFLPCYALLFYAGWRDGLLACWPAGAVAGISFAVTQAIFSNLVGPELPDLIAGLVSLISIIAFVQWWKPPYNEKYVATMVVAGGEEPLAPQRRSSDVSSKQEVQEEENTARDGEETHHVSDEKATSSDDANATEMEGRQVAPANTVVEKPTLYEAMFAWLPWLLIVIVVIIWTFLKVSAIGQVNVHWPHLDNQVWLTLYEKKYAAVWSFQPLATGTAILVAGIVFLICVLLTGEHISIAWLSIADTAKQLLYPVITVSFIMAFAYLYNYSGIAYTVGLTLSSVGRAFPFLSVWLGWLACFLSGSDTSANSLFGNLQVVAARQIGLSPILMAAANSSGAVTSKMISPQNLTTGVATIGLRGKEGLVLRRTILHSIIMCLALGVITCIEQYGIPQLIPAE</sequence>
<comment type="subcellular location">
    <subcellularLocation>
        <location evidence="1">Cell membrane</location>
        <topology evidence="1">Multi-pass membrane protein</topology>
    </subcellularLocation>
</comment>
<feature type="transmembrane region" description="Helical" evidence="8">
    <location>
        <begin position="529"/>
        <end position="546"/>
    </location>
</feature>
<feature type="transmembrane region" description="Helical" evidence="8">
    <location>
        <begin position="130"/>
        <end position="149"/>
    </location>
</feature>
<evidence type="ECO:0000313" key="10">
    <source>
        <dbReference type="Proteomes" id="UP000612746"/>
    </source>
</evidence>
<evidence type="ECO:0000256" key="4">
    <source>
        <dbReference type="ARBA" id="ARBA00022692"/>
    </source>
</evidence>
<comment type="caution">
    <text evidence="9">The sequence shown here is derived from an EMBL/GenBank/DDBJ whole genome shotgun (WGS) entry which is preliminary data.</text>
</comment>
<dbReference type="AlphaFoldDB" id="A0A8H7U8I9"/>
<reference evidence="9" key="1">
    <citation type="submission" date="2020-12" db="EMBL/GenBank/DDBJ databases">
        <title>Metabolic potential, ecology and presence of endohyphal bacteria is reflected in genomic diversity of Mucoromycotina.</title>
        <authorList>
            <person name="Muszewska A."/>
            <person name="Okrasinska A."/>
            <person name="Steczkiewicz K."/>
            <person name="Drgas O."/>
            <person name="Orlowska M."/>
            <person name="Perlinska-Lenart U."/>
            <person name="Aleksandrzak-Piekarczyk T."/>
            <person name="Szatraj K."/>
            <person name="Zielenkiewicz U."/>
            <person name="Pilsyk S."/>
            <person name="Malc E."/>
            <person name="Mieczkowski P."/>
            <person name="Kruszewska J.S."/>
            <person name="Biernat P."/>
            <person name="Pawlowska J."/>
        </authorList>
    </citation>
    <scope>NUCLEOTIDE SEQUENCE</scope>
    <source>
        <strain evidence="9">WA0000051536</strain>
    </source>
</reference>
<gene>
    <name evidence="9" type="ORF">INT44_000495</name>
</gene>
<keyword evidence="2" id="KW-0813">Transport</keyword>
<feature type="transmembrane region" description="Helical" evidence="8">
    <location>
        <begin position="611"/>
        <end position="633"/>
    </location>
</feature>
<accession>A0A8H7U8I9</accession>
<proteinExistence type="predicted"/>
<keyword evidence="10" id="KW-1185">Reference proteome</keyword>
<dbReference type="GO" id="GO:0015295">
    <property type="term" value="F:solute:proton symporter activity"/>
    <property type="evidence" value="ECO:0007669"/>
    <property type="project" value="TreeGrafter"/>
</dbReference>
<dbReference type="OrthoDB" id="2266445at2759"/>
<dbReference type="GO" id="GO:0005886">
    <property type="term" value="C:plasma membrane"/>
    <property type="evidence" value="ECO:0007669"/>
    <property type="project" value="UniProtKB-SubCell"/>
</dbReference>
<feature type="transmembrane region" description="Helical" evidence="8">
    <location>
        <begin position="24"/>
        <end position="48"/>
    </location>
</feature>
<organism evidence="9 10">
    <name type="scientific">Umbelopsis vinacea</name>
    <dbReference type="NCBI Taxonomy" id="44442"/>
    <lineage>
        <taxon>Eukaryota</taxon>
        <taxon>Fungi</taxon>
        <taxon>Fungi incertae sedis</taxon>
        <taxon>Mucoromycota</taxon>
        <taxon>Mucoromycotina</taxon>
        <taxon>Umbelopsidomycetes</taxon>
        <taxon>Umbelopsidales</taxon>
        <taxon>Umbelopsidaceae</taxon>
        <taxon>Umbelopsis</taxon>
    </lineage>
</organism>
<evidence type="ECO:0008006" key="11">
    <source>
        <dbReference type="Google" id="ProtNLM"/>
    </source>
</evidence>
<dbReference type="PANTHER" id="PTHR30003:SF0">
    <property type="entry name" value="GLYCOLATE PERMEASE GLCA-RELATED"/>
    <property type="match status" value="1"/>
</dbReference>
<evidence type="ECO:0000313" key="9">
    <source>
        <dbReference type="EMBL" id="KAG2176016.1"/>
    </source>
</evidence>
<evidence type="ECO:0000256" key="8">
    <source>
        <dbReference type="SAM" id="Phobius"/>
    </source>
</evidence>
<keyword evidence="6 8" id="KW-0472">Membrane</keyword>
<dbReference type="GO" id="GO:0015129">
    <property type="term" value="F:lactate transmembrane transporter activity"/>
    <property type="evidence" value="ECO:0007669"/>
    <property type="project" value="InterPro"/>
</dbReference>
<keyword evidence="3" id="KW-1003">Cell membrane</keyword>
<dbReference type="PANTHER" id="PTHR30003">
    <property type="entry name" value="L-LACTATE PERMEASE"/>
    <property type="match status" value="1"/>
</dbReference>
<evidence type="ECO:0000256" key="1">
    <source>
        <dbReference type="ARBA" id="ARBA00004651"/>
    </source>
</evidence>
<keyword evidence="4 8" id="KW-0812">Transmembrane</keyword>
<feature type="transmembrane region" description="Helical" evidence="8">
    <location>
        <begin position="55"/>
        <end position="74"/>
    </location>
</feature>
<feature type="transmembrane region" description="Helical" evidence="8">
    <location>
        <begin position="399"/>
        <end position="417"/>
    </location>
</feature>
<feature type="transmembrane region" description="Helical" evidence="8">
    <location>
        <begin position="459"/>
        <end position="485"/>
    </location>
</feature>